<proteinExistence type="predicted"/>
<dbReference type="PROSITE" id="PS51257">
    <property type="entry name" value="PROKAR_LIPOPROTEIN"/>
    <property type="match status" value="1"/>
</dbReference>
<protein>
    <submittedName>
        <fullName evidence="2">Uncharacterized protein</fullName>
    </submittedName>
</protein>
<evidence type="ECO:0000313" key="3">
    <source>
        <dbReference type="Proteomes" id="UP000298030"/>
    </source>
</evidence>
<dbReference type="Proteomes" id="UP000298030">
    <property type="component" value="Unassembled WGS sequence"/>
</dbReference>
<gene>
    <name evidence="2" type="ORF">FA13DRAFT_406528</name>
</gene>
<name>A0A4Y7TXS2_COPMI</name>
<keyword evidence="3" id="KW-1185">Reference proteome</keyword>
<dbReference type="EMBL" id="QPFP01000002">
    <property type="protein sequence ID" value="TEB38801.1"/>
    <property type="molecule type" value="Genomic_DNA"/>
</dbReference>
<comment type="caution">
    <text evidence="2">The sequence shown here is derived from an EMBL/GenBank/DDBJ whole genome shotgun (WGS) entry which is preliminary data.</text>
</comment>
<feature type="chain" id="PRO_5021271495" evidence="1">
    <location>
        <begin position="19"/>
        <end position="290"/>
    </location>
</feature>
<dbReference type="AlphaFoldDB" id="A0A4Y7TXS2"/>
<keyword evidence="1" id="KW-0732">Signal</keyword>
<accession>A0A4Y7TXS2</accession>
<evidence type="ECO:0000313" key="2">
    <source>
        <dbReference type="EMBL" id="TEB38801.1"/>
    </source>
</evidence>
<reference evidence="2 3" key="1">
    <citation type="journal article" date="2019" name="Nat. Ecol. Evol.">
        <title>Megaphylogeny resolves global patterns of mushroom evolution.</title>
        <authorList>
            <person name="Varga T."/>
            <person name="Krizsan K."/>
            <person name="Foldi C."/>
            <person name="Dima B."/>
            <person name="Sanchez-Garcia M."/>
            <person name="Sanchez-Ramirez S."/>
            <person name="Szollosi G.J."/>
            <person name="Szarkandi J.G."/>
            <person name="Papp V."/>
            <person name="Albert L."/>
            <person name="Andreopoulos W."/>
            <person name="Angelini C."/>
            <person name="Antonin V."/>
            <person name="Barry K.W."/>
            <person name="Bougher N.L."/>
            <person name="Buchanan P."/>
            <person name="Buyck B."/>
            <person name="Bense V."/>
            <person name="Catcheside P."/>
            <person name="Chovatia M."/>
            <person name="Cooper J."/>
            <person name="Damon W."/>
            <person name="Desjardin D."/>
            <person name="Finy P."/>
            <person name="Geml J."/>
            <person name="Haridas S."/>
            <person name="Hughes K."/>
            <person name="Justo A."/>
            <person name="Karasinski D."/>
            <person name="Kautmanova I."/>
            <person name="Kiss B."/>
            <person name="Kocsube S."/>
            <person name="Kotiranta H."/>
            <person name="LaButti K.M."/>
            <person name="Lechner B.E."/>
            <person name="Liimatainen K."/>
            <person name="Lipzen A."/>
            <person name="Lukacs Z."/>
            <person name="Mihaltcheva S."/>
            <person name="Morgado L.N."/>
            <person name="Niskanen T."/>
            <person name="Noordeloos M.E."/>
            <person name="Ohm R.A."/>
            <person name="Ortiz-Santana B."/>
            <person name="Ovrebo C."/>
            <person name="Racz N."/>
            <person name="Riley R."/>
            <person name="Savchenko A."/>
            <person name="Shiryaev A."/>
            <person name="Soop K."/>
            <person name="Spirin V."/>
            <person name="Szebenyi C."/>
            <person name="Tomsovsky M."/>
            <person name="Tulloss R.E."/>
            <person name="Uehling J."/>
            <person name="Grigoriev I.V."/>
            <person name="Vagvolgyi C."/>
            <person name="Papp T."/>
            <person name="Martin F.M."/>
            <person name="Miettinen O."/>
            <person name="Hibbett D.S."/>
            <person name="Nagy L.G."/>
        </authorList>
    </citation>
    <scope>NUCLEOTIDE SEQUENCE [LARGE SCALE GENOMIC DNA]</scope>
    <source>
        <strain evidence="2 3">FP101781</strain>
    </source>
</reference>
<evidence type="ECO:0000256" key="1">
    <source>
        <dbReference type="SAM" id="SignalP"/>
    </source>
</evidence>
<organism evidence="2 3">
    <name type="scientific">Coprinellus micaceus</name>
    <name type="common">Glistening ink-cap mushroom</name>
    <name type="synonym">Coprinus micaceus</name>
    <dbReference type="NCBI Taxonomy" id="71717"/>
    <lineage>
        <taxon>Eukaryota</taxon>
        <taxon>Fungi</taxon>
        <taxon>Dikarya</taxon>
        <taxon>Basidiomycota</taxon>
        <taxon>Agaricomycotina</taxon>
        <taxon>Agaricomycetes</taxon>
        <taxon>Agaricomycetidae</taxon>
        <taxon>Agaricales</taxon>
        <taxon>Agaricineae</taxon>
        <taxon>Psathyrellaceae</taxon>
        <taxon>Coprinellus</taxon>
    </lineage>
</organism>
<sequence length="290" mass="30639">MMKHLLFVLALFSACATALYTAGPTHRDGVYQRGEALTPTPTKRELTNAERLRRSLPLLPPKRRSGPLAPRASCAPNTFTGKIEVRSFSSGSVLGRVVNWSLSSLNFLGPDSDLLVQVTVPPTGEATEIIPLNDTGASSAFPFYGAGGGTLGPGSPSTAGFGGVNHSPANSPPSSANTESTIWIVDPASYEISVQWTNSGGSQPSTTIAYNIRNNQFFLVGDLAAYNAAFTFPASAVVSTTCRAIVVQSATDPLSCAPSENEISLSGMEDLPPSGRHRLLLTSWEEIYHP</sequence>
<dbReference type="OrthoDB" id="3167181at2759"/>
<dbReference type="STRING" id="71717.A0A4Y7TXS2"/>
<feature type="signal peptide" evidence="1">
    <location>
        <begin position="1"/>
        <end position="18"/>
    </location>
</feature>